<dbReference type="GO" id="GO:0005634">
    <property type="term" value="C:nucleus"/>
    <property type="evidence" value="ECO:0007669"/>
    <property type="project" value="TreeGrafter"/>
</dbReference>
<name>A0A367LN30_9HYPO</name>
<sequence>MKLLCLHGSYGSAKNFQVQLAPFIEEVEKSTPGRFQWIDGFYPIAPPDGFETYFGAPPLYKFIEHDGTAGLNNFVDKLRNFPAADGPENTVRALIKGQEFYTGPCVRRSMDRLLQLIADDPEIEGVLGYSEGAMTAATLILEEKRRFEEFGIPRRIKCGIFFCGWPPVALRGDDKVECLLADECEDMIDIPTCHIVGCKDPYIHGAMALYDMCDPDTAELFDHGKGHTLPRDPTTIGELASSVNQVMSKVVAA</sequence>
<keyword evidence="4" id="KW-1185">Reference proteome</keyword>
<feature type="domain" description="Serine hydrolase" evidence="2">
    <location>
        <begin position="2"/>
        <end position="233"/>
    </location>
</feature>
<dbReference type="PANTHER" id="PTHR48070:SF4">
    <property type="entry name" value="ESTERASE ALNB"/>
    <property type="match status" value="1"/>
</dbReference>
<dbReference type="InterPro" id="IPR050593">
    <property type="entry name" value="LovG"/>
</dbReference>
<reference evidence="3 4" key="1">
    <citation type="journal article" date="2015" name="BMC Genomics">
        <title>Insights from the genome of Ophiocordyceps polyrhachis-furcata to pathogenicity and host specificity in insect fungi.</title>
        <authorList>
            <person name="Wichadakul D."/>
            <person name="Kobmoo N."/>
            <person name="Ingsriswang S."/>
            <person name="Tangphatsornruang S."/>
            <person name="Chantasingh D."/>
            <person name="Luangsa-ard J.J."/>
            <person name="Eurwilaichitr L."/>
        </authorList>
    </citation>
    <scope>NUCLEOTIDE SEQUENCE [LARGE SCALE GENOMIC DNA]</scope>
    <source>
        <strain evidence="3 4">BCC 54312</strain>
    </source>
</reference>
<dbReference type="Pfam" id="PF03959">
    <property type="entry name" value="FSH1"/>
    <property type="match status" value="1"/>
</dbReference>
<dbReference type="Proteomes" id="UP000253664">
    <property type="component" value="Unassembled WGS sequence"/>
</dbReference>
<dbReference type="SUPFAM" id="SSF53474">
    <property type="entry name" value="alpha/beta-Hydrolases"/>
    <property type="match status" value="1"/>
</dbReference>
<dbReference type="GO" id="GO:0005737">
    <property type="term" value="C:cytoplasm"/>
    <property type="evidence" value="ECO:0007669"/>
    <property type="project" value="TreeGrafter"/>
</dbReference>
<dbReference type="AlphaFoldDB" id="A0A367LN30"/>
<evidence type="ECO:0000259" key="2">
    <source>
        <dbReference type="Pfam" id="PF03959"/>
    </source>
</evidence>
<dbReference type="GO" id="GO:0016787">
    <property type="term" value="F:hydrolase activity"/>
    <property type="evidence" value="ECO:0007669"/>
    <property type="project" value="UniProtKB-KW"/>
</dbReference>
<dbReference type="InterPro" id="IPR005645">
    <property type="entry name" value="FSH-like_dom"/>
</dbReference>
<dbReference type="OrthoDB" id="414698at2759"/>
<dbReference type="GO" id="GO:0019748">
    <property type="term" value="P:secondary metabolic process"/>
    <property type="evidence" value="ECO:0007669"/>
    <property type="project" value="TreeGrafter"/>
</dbReference>
<evidence type="ECO:0000313" key="4">
    <source>
        <dbReference type="Proteomes" id="UP000253664"/>
    </source>
</evidence>
<gene>
    <name evidence="3" type="ORF">L249_1709</name>
</gene>
<dbReference type="PANTHER" id="PTHR48070">
    <property type="entry name" value="ESTERASE OVCA2"/>
    <property type="match status" value="1"/>
</dbReference>
<evidence type="ECO:0000313" key="3">
    <source>
        <dbReference type="EMBL" id="RCI15844.1"/>
    </source>
</evidence>
<dbReference type="InterPro" id="IPR029058">
    <property type="entry name" value="AB_hydrolase_fold"/>
</dbReference>
<dbReference type="STRING" id="1330021.A0A367LN30"/>
<evidence type="ECO:0000256" key="1">
    <source>
        <dbReference type="ARBA" id="ARBA00022801"/>
    </source>
</evidence>
<accession>A0A367LN30</accession>
<organism evidence="3 4">
    <name type="scientific">Ophiocordyceps polyrhachis-furcata BCC 54312</name>
    <dbReference type="NCBI Taxonomy" id="1330021"/>
    <lineage>
        <taxon>Eukaryota</taxon>
        <taxon>Fungi</taxon>
        <taxon>Dikarya</taxon>
        <taxon>Ascomycota</taxon>
        <taxon>Pezizomycotina</taxon>
        <taxon>Sordariomycetes</taxon>
        <taxon>Hypocreomycetidae</taxon>
        <taxon>Hypocreales</taxon>
        <taxon>Ophiocordycipitaceae</taxon>
        <taxon>Ophiocordyceps</taxon>
    </lineage>
</organism>
<protein>
    <recommendedName>
        <fullName evidence="2">Serine hydrolase domain-containing protein</fullName>
    </recommendedName>
</protein>
<keyword evidence="1" id="KW-0378">Hydrolase</keyword>
<dbReference type="Gene3D" id="3.40.50.1820">
    <property type="entry name" value="alpha/beta hydrolase"/>
    <property type="match status" value="1"/>
</dbReference>
<comment type="caution">
    <text evidence="3">The sequence shown here is derived from an EMBL/GenBank/DDBJ whole genome shotgun (WGS) entry which is preliminary data.</text>
</comment>
<dbReference type="EMBL" id="LKCN02000001">
    <property type="protein sequence ID" value="RCI15844.1"/>
    <property type="molecule type" value="Genomic_DNA"/>
</dbReference>
<proteinExistence type="predicted"/>